<evidence type="ECO:0000256" key="6">
    <source>
        <dbReference type="ARBA" id="ARBA00022839"/>
    </source>
</evidence>
<evidence type="ECO:0000256" key="11">
    <source>
        <dbReference type="ARBA" id="ARBA00034617"/>
    </source>
</evidence>
<dbReference type="GO" id="GO:0000725">
    <property type="term" value="P:recombinational repair"/>
    <property type="evidence" value="ECO:0007669"/>
    <property type="project" value="TreeGrafter"/>
</dbReference>
<evidence type="ECO:0000259" key="15">
    <source>
        <dbReference type="PROSITE" id="PS51198"/>
    </source>
</evidence>
<evidence type="ECO:0000256" key="2">
    <source>
        <dbReference type="ARBA" id="ARBA00022741"/>
    </source>
</evidence>
<dbReference type="EC" id="5.6.2.4" evidence="12"/>
<dbReference type="InterPro" id="IPR011604">
    <property type="entry name" value="PDDEXK-like_dom_sf"/>
</dbReference>
<dbReference type="Pfam" id="PF00580">
    <property type="entry name" value="UvrD-helicase"/>
    <property type="match status" value="1"/>
</dbReference>
<dbReference type="PANTHER" id="PTHR11070">
    <property type="entry name" value="UVRD / RECB / PCRA DNA HELICASE FAMILY MEMBER"/>
    <property type="match status" value="1"/>
</dbReference>
<gene>
    <name evidence="16" type="ORF">CRU91_06985</name>
</gene>
<feature type="domain" description="UvrD-like helicase ATP-binding" evidence="15">
    <location>
        <begin position="1"/>
        <end position="409"/>
    </location>
</feature>
<dbReference type="RefSeq" id="WP_113894506.1">
    <property type="nucleotide sequence ID" value="NZ_JANJGA010000010.1"/>
</dbReference>
<keyword evidence="10" id="KW-0413">Isomerase</keyword>
<dbReference type="GO" id="GO:0005829">
    <property type="term" value="C:cytosol"/>
    <property type="evidence" value="ECO:0007669"/>
    <property type="project" value="TreeGrafter"/>
</dbReference>
<sequence>MKRYLALKASAGSGKTFALTVRYISLLLKGANASEILTLTFTNKAALEMSQRIYKTLQTLGVDEAYLGELIRVSGFSKEEILGKKSFLIKSFSNATISIFTIDKFVNKILREFCGYIGISDDFDIKNDDIELLSYKFLQSLDENSFKDLVEFSNYERKKFNSIFELFKSLIEKNEHINLLEIDGSFINLQKENVLQQAFKIKEHFLNCANASNSAIKAVDFTNFEELFEKTWIEKDSLFDYSYFKKCANDEINQEFLNLKEEFKNYYKLRATYSLNKIFKLYLEFKEYKLNFNKIKNYFEFNDISNLVYELLNQKINRDFLYFRLDSTYQHILIDEFQDTSILQYKILKPLIEEILSGDETKFKTFFYVGDPKQSIYRFRGGKRELFDYVLKTNPIIELEHLDTNYRSCKNIIDFVNSAFFNLPNYDYQQQESIRKDGCVEVIEDENLQNEDKFLNISLKIDELINSGINPNDIAILCYTNGDVLELFYYLKEKFPNLKIKTDMTSKLINQQNVKAVINAIKYIYFGEDIYKENFNALLGRKLLTSFEFDFEISQKSMSQIVYELAKHFDIIDENIVKLMDIATIYNNIVDFVYEIDKLETSIENSQDNGLQILTVFKSKGLEFHTVIVLDRIKRKNFDKSSLLFDYENIGLKNIFYKISGYENFDLEYKKAQEKEKNLSLDDDKNVLYVALTRAKNNLIIFKKAKSSAFDILGLSVCKIGHLSQSETLSLDRKIKKISYTPIYLGKQEQKIVNEKGVEEDEILKARYFGLATHYVLEMMSEFTISSMLYAINLSKARYSNYLDDMDFIKIEKVVNNLVENSCFQSLLENSKIVHEQALMYKEELKILDLLLFKDDCFYIIDYKTTRQILDEHKIQVSYYKKAISDIFTNHNVKAYLFYLKEDSLDIVEVEV</sequence>
<feature type="binding site" evidence="14">
    <location>
        <begin position="9"/>
        <end position="16"/>
    </location>
    <ligand>
        <name>ATP</name>
        <dbReference type="ChEBI" id="CHEBI:30616"/>
    </ligand>
</feature>
<dbReference type="InterPro" id="IPR011335">
    <property type="entry name" value="Restrct_endonuc-II-like"/>
</dbReference>
<comment type="catalytic activity">
    <reaction evidence="11">
        <text>Couples ATP hydrolysis with the unwinding of duplex DNA by translocating in the 3'-5' direction.</text>
        <dbReference type="EC" id="5.6.2.4"/>
    </reaction>
</comment>
<keyword evidence="8" id="KW-0238">DNA-binding</keyword>
<dbReference type="NCBIfam" id="NF010485">
    <property type="entry name" value="PRK13909.1-2"/>
    <property type="match status" value="1"/>
</dbReference>
<reference evidence="16 17" key="1">
    <citation type="submission" date="2017-10" db="EMBL/GenBank/DDBJ databases">
        <title>Genomics of the genus Arcobacter.</title>
        <authorList>
            <person name="Perez-Cataluna A."/>
            <person name="Figueras M.J."/>
        </authorList>
    </citation>
    <scope>NUCLEOTIDE SEQUENCE [LARGE SCALE GENOMIC DNA]</scope>
    <source>
        <strain evidence="16 17">CECT 9230</strain>
    </source>
</reference>
<keyword evidence="17" id="KW-1185">Reference proteome</keyword>
<keyword evidence="3" id="KW-0227">DNA damage</keyword>
<keyword evidence="2 14" id="KW-0547">Nucleotide-binding</keyword>
<evidence type="ECO:0000256" key="9">
    <source>
        <dbReference type="ARBA" id="ARBA00023204"/>
    </source>
</evidence>
<comment type="caution">
    <text evidence="16">The sequence shown here is derived from an EMBL/GenBank/DDBJ whole genome shotgun (WGS) entry which is preliminary data.</text>
</comment>
<accession>A0A366MTJ3</accession>
<dbReference type="InterPro" id="IPR000212">
    <property type="entry name" value="DNA_helicase_UvrD/REP"/>
</dbReference>
<dbReference type="Gene3D" id="3.40.50.300">
    <property type="entry name" value="P-loop containing nucleotide triphosphate hydrolases"/>
    <property type="match status" value="4"/>
</dbReference>
<comment type="catalytic activity">
    <reaction evidence="13">
        <text>ATP + H2O = ADP + phosphate + H(+)</text>
        <dbReference type="Rhea" id="RHEA:13065"/>
        <dbReference type="ChEBI" id="CHEBI:15377"/>
        <dbReference type="ChEBI" id="CHEBI:15378"/>
        <dbReference type="ChEBI" id="CHEBI:30616"/>
        <dbReference type="ChEBI" id="CHEBI:43474"/>
        <dbReference type="ChEBI" id="CHEBI:456216"/>
        <dbReference type="EC" id="5.6.2.4"/>
    </reaction>
</comment>
<dbReference type="GO" id="GO:0043138">
    <property type="term" value="F:3'-5' DNA helicase activity"/>
    <property type="evidence" value="ECO:0007669"/>
    <property type="project" value="UniProtKB-EC"/>
</dbReference>
<dbReference type="GO" id="GO:0003677">
    <property type="term" value="F:DNA binding"/>
    <property type="evidence" value="ECO:0007669"/>
    <property type="project" value="UniProtKB-KW"/>
</dbReference>
<evidence type="ECO:0000256" key="14">
    <source>
        <dbReference type="PROSITE-ProRule" id="PRU00560"/>
    </source>
</evidence>
<evidence type="ECO:0000256" key="5">
    <source>
        <dbReference type="ARBA" id="ARBA00022806"/>
    </source>
</evidence>
<dbReference type="SUPFAM" id="SSF52980">
    <property type="entry name" value="Restriction endonuclease-like"/>
    <property type="match status" value="1"/>
</dbReference>
<dbReference type="InterPro" id="IPR027417">
    <property type="entry name" value="P-loop_NTPase"/>
</dbReference>
<keyword evidence="7 14" id="KW-0067">ATP-binding</keyword>
<evidence type="ECO:0000256" key="13">
    <source>
        <dbReference type="ARBA" id="ARBA00048988"/>
    </source>
</evidence>
<dbReference type="GO" id="GO:0005524">
    <property type="term" value="F:ATP binding"/>
    <property type="evidence" value="ECO:0007669"/>
    <property type="project" value="UniProtKB-UniRule"/>
</dbReference>
<dbReference type="PROSITE" id="PS51198">
    <property type="entry name" value="UVRD_HELICASE_ATP_BIND"/>
    <property type="match status" value="1"/>
</dbReference>
<dbReference type="Pfam" id="PF13361">
    <property type="entry name" value="UvrD_C"/>
    <property type="match status" value="2"/>
</dbReference>
<keyword evidence="9" id="KW-0234">DNA repair</keyword>
<dbReference type="Gene3D" id="3.90.320.10">
    <property type="match status" value="1"/>
</dbReference>
<evidence type="ECO:0000256" key="8">
    <source>
        <dbReference type="ARBA" id="ARBA00023125"/>
    </source>
</evidence>
<keyword evidence="4 14" id="KW-0378">Hydrolase</keyword>
<dbReference type="InterPro" id="IPR014016">
    <property type="entry name" value="UvrD-like_ATP-bd"/>
</dbReference>
<evidence type="ECO:0000313" key="16">
    <source>
        <dbReference type="EMBL" id="RBQ28914.1"/>
    </source>
</evidence>
<evidence type="ECO:0000256" key="3">
    <source>
        <dbReference type="ARBA" id="ARBA00022763"/>
    </source>
</evidence>
<evidence type="ECO:0000313" key="17">
    <source>
        <dbReference type="Proteomes" id="UP000252669"/>
    </source>
</evidence>
<proteinExistence type="predicted"/>
<dbReference type="Proteomes" id="UP000252669">
    <property type="component" value="Unassembled WGS sequence"/>
</dbReference>
<dbReference type="InterPro" id="IPR014017">
    <property type="entry name" value="DNA_helicase_UvrD-like_C"/>
</dbReference>
<dbReference type="SUPFAM" id="SSF52540">
    <property type="entry name" value="P-loop containing nucleoside triphosphate hydrolases"/>
    <property type="match status" value="1"/>
</dbReference>
<evidence type="ECO:0000256" key="1">
    <source>
        <dbReference type="ARBA" id="ARBA00022722"/>
    </source>
</evidence>
<evidence type="ECO:0000256" key="12">
    <source>
        <dbReference type="ARBA" id="ARBA00034808"/>
    </source>
</evidence>
<dbReference type="EMBL" id="PDKB01000010">
    <property type="protein sequence ID" value="RBQ28914.1"/>
    <property type="molecule type" value="Genomic_DNA"/>
</dbReference>
<dbReference type="PANTHER" id="PTHR11070:SF67">
    <property type="entry name" value="DNA 3'-5' HELICASE"/>
    <property type="match status" value="1"/>
</dbReference>
<keyword evidence="1" id="KW-0540">Nuclease</keyword>
<protein>
    <recommendedName>
        <fullName evidence="12">DNA 3'-5' helicase</fullName>
        <ecNumber evidence="12">5.6.2.4</ecNumber>
    </recommendedName>
</protein>
<name>A0A366MTJ3_9BACT</name>
<dbReference type="GO" id="GO:0004527">
    <property type="term" value="F:exonuclease activity"/>
    <property type="evidence" value="ECO:0007669"/>
    <property type="project" value="UniProtKB-KW"/>
</dbReference>
<keyword evidence="5 14" id="KW-0347">Helicase</keyword>
<dbReference type="AlphaFoldDB" id="A0A366MTJ3"/>
<evidence type="ECO:0000256" key="7">
    <source>
        <dbReference type="ARBA" id="ARBA00022840"/>
    </source>
</evidence>
<keyword evidence="6" id="KW-0269">Exonuclease</keyword>
<evidence type="ECO:0000256" key="10">
    <source>
        <dbReference type="ARBA" id="ARBA00023235"/>
    </source>
</evidence>
<organism evidence="16 17">
    <name type="scientific">Aliarcobacter vitoriensis</name>
    <dbReference type="NCBI Taxonomy" id="2011099"/>
    <lineage>
        <taxon>Bacteria</taxon>
        <taxon>Pseudomonadati</taxon>
        <taxon>Campylobacterota</taxon>
        <taxon>Epsilonproteobacteria</taxon>
        <taxon>Campylobacterales</taxon>
        <taxon>Arcobacteraceae</taxon>
        <taxon>Aliarcobacter</taxon>
    </lineage>
</organism>
<evidence type="ECO:0000256" key="4">
    <source>
        <dbReference type="ARBA" id="ARBA00022801"/>
    </source>
</evidence>
<dbReference type="OrthoDB" id="9810135at2"/>